<dbReference type="EMBL" id="BMHT01000001">
    <property type="protein sequence ID" value="GGE98461.1"/>
    <property type="molecule type" value="Genomic_DNA"/>
</dbReference>
<keyword evidence="1" id="KW-0472">Membrane</keyword>
<sequence>MAVVVMVTIVRVISVAVAVPVVSIVGAIPSIMVALVAVAVVAGMVNAIGKCKARRHGEEQTDSFHLLDFQSGRKALPIRRVVI</sequence>
<protein>
    <submittedName>
        <fullName evidence="2">Uncharacterized protein</fullName>
    </submittedName>
</protein>
<evidence type="ECO:0000313" key="3">
    <source>
        <dbReference type="Proteomes" id="UP000632273"/>
    </source>
</evidence>
<reference evidence="3" key="1">
    <citation type="journal article" date="2019" name="Int. J. Syst. Evol. Microbiol.">
        <title>The Global Catalogue of Microorganisms (GCM) 10K type strain sequencing project: providing services to taxonomists for standard genome sequencing and annotation.</title>
        <authorList>
            <consortium name="The Broad Institute Genomics Platform"/>
            <consortium name="The Broad Institute Genome Sequencing Center for Infectious Disease"/>
            <person name="Wu L."/>
            <person name="Ma J."/>
        </authorList>
    </citation>
    <scope>NUCLEOTIDE SEQUENCE [LARGE SCALE GENOMIC DNA]</scope>
    <source>
        <strain evidence="3">CGMCC 1.15197</strain>
    </source>
</reference>
<comment type="caution">
    <text evidence="2">The sequence shown here is derived from an EMBL/GenBank/DDBJ whole genome shotgun (WGS) entry which is preliminary data.</text>
</comment>
<keyword evidence="1" id="KW-1133">Transmembrane helix</keyword>
<evidence type="ECO:0000256" key="1">
    <source>
        <dbReference type="SAM" id="Phobius"/>
    </source>
</evidence>
<dbReference type="Proteomes" id="UP000632273">
    <property type="component" value="Unassembled WGS sequence"/>
</dbReference>
<feature type="transmembrane region" description="Helical" evidence="1">
    <location>
        <begin position="28"/>
        <end position="48"/>
    </location>
</feature>
<keyword evidence="3" id="KW-1185">Reference proteome</keyword>
<organism evidence="2 3">
    <name type="scientific">Hymenobacter cavernae</name>
    <dbReference type="NCBI Taxonomy" id="2044852"/>
    <lineage>
        <taxon>Bacteria</taxon>
        <taxon>Pseudomonadati</taxon>
        <taxon>Bacteroidota</taxon>
        <taxon>Cytophagia</taxon>
        <taxon>Cytophagales</taxon>
        <taxon>Hymenobacteraceae</taxon>
        <taxon>Hymenobacter</taxon>
    </lineage>
</organism>
<evidence type="ECO:0000313" key="2">
    <source>
        <dbReference type="EMBL" id="GGE98461.1"/>
    </source>
</evidence>
<accession>A0ABQ1TND2</accession>
<keyword evidence="1" id="KW-0812">Transmembrane</keyword>
<proteinExistence type="predicted"/>
<name>A0ABQ1TND2_9BACT</name>
<gene>
    <name evidence="2" type="ORF">GCM10011383_06610</name>
</gene>